<dbReference type="Gene3D" id="3.40.1110.10">
    <property type="entry name" value="Calcium-transporting ATPase, cytoplasmic domain N"/>
    <property type="match status" value="1"/>
</dbReference>
<dbReference type="InterPro" id="IPR023299">
    <property type="entry name" value="ATPase_P-typ_cyto_dom_N"/>
</dbReference>
<proteinExistence type="predicted"/>
<evidence type="ECO:0000256" key="5">
    <source>
        <dbReference type="ARBA" id="ARBA00022840"/>
    </source>
</evidence>
<evidence type="ECO:0000256" key="3">
    <source>
        <dbReference type="ARBA" id="ARBA00022723"/>
    </source>
</evidence>
<dbReference type="Pfam" id="PF13246">
    <property type="entry name" value="Cation_ATPase"/>
    <property type="match status" value="1"/>
</dbReference>
<dbReference type="PANTHER" id="PTHR45630:SF11">
    <property type="entry name" value="CATION-TRANSPORTING P-TYPE ATPASE N-TERMINAL DOMAIN-CONTAINING PROTEIN"/>
    <property type="match status" value="1"/>
</dbReference>
<organism evidence="12 13">
    <name type="scientific">Perkinsus chesapeaki</name>
    <name type="common">Clam parasite</name>
    <name type="synonym">Perkinsus andrewsi</name>
    <dbReference type="NCBI Taxonomy" id="330153"/>
    <lineage>
        <taxon>Eukaryota</taxon>
        <taxon>Sar</taxon>
        <taxon>Alveolata</taxon>
        <taxon>Perkinsozoa</taxon>
        <taxon>Perkinsea</taxon>
        <taxon>Perkinsida</taxon>
        <taxon>Perkinsidae</taxon>
        <taxon>Perkinsus</taxon>
    </lineage>
</organism>
<dbReference type="GO" id="GO:0046872">
    <property type="term" value="F:metal ion binding"/>
    <property type="evidence" value="ECO:0007669"/>
    <property type="project" value="UniProtKB-KW"/>
</dbReference>
<gene>
    <name evidence="12" type="ORF">FOL47_001329</name>
</gene>
<dbReference type="InterPro" id="IPR018303">
    <property type="entry name" value="ATPase_P-typ_P_site"/>
</dbReference>
<keyword evidence="2 10" id="KW-0812">Transmembrane</keyword>
<evidence type="ECO:0000256" key="1">
    <source>
        <dbReference type="ARBA" id="ARBA00004141"/>
    </source>
</evidence>
<evidence type="ECO:0000259" key="11">
    <source>
        <dbReference type="Pfam" id="PF00122"/>
    </source>
</evidence>
<accession>A0A7J6KTU9</accession>
<evidence type="ECO:0000256" key="10">
    <source>
        <dbReference type="SAM" id="Phobius"/>
    </source>
</evidence>
<keyword evidence="13" id="KW-1185">Reference proteome</keyword>
<dbReference type="AlphaFoldDB" id="A0A7J6KTU9"/>
<keyword evidence="7" id="KW-1278">Translocase</keyword>
<keyword evidence="4" id="KW-0547">Nucleotide-binding</keyword>
<feature type="transmembrane region" description="Helical" evidence="10">
    <location>
        <begin position="6"/>
        <end position="28"/>
    </location>
</feature>
<evidence type="ECO:0000256" key="2">
    <source>
        <dbReference type="ARBA" id="ARBA00022692"/>
    </source>
</evidence>
<dbReference type="Pfam" id="PF00122">
    <property type="entry name" value="E1-E2_ATPase"/>
    <property type="match status" value="1"/>
</dbReference>
<keyword evidence="3" id="KW-0479">Metal-binding</keyword>
<feature type="non-terminal residue" evidence="12">
    <location>
        <position position="1"/>
    </location>
</feature>
<evidence type="ECO:0000256" key="6">
    <source>
        <dbReference type="ARBA" id="ARBA00022842"/>
    </source>
</evidence>
<feature type="transmembrane region" description="Helical" evidence="10">
    <location>
        <begin position="345"/>
        <end position="364"/>
    </location>
</feature>
<comment type="caution">
    <text evidence="12">The sequence shown here is derived from an EMBL/GenBank/DDBJ whole genome shotgun (WGS) entry which is preliminary data.</text>
</comment>
<dbReference type="SUPFAM" id="SSF81665">
    <property type="entry name" value="Calcium ATPase, transmembrane domain M"/>
    <property type="match status" value="1"/>
</dbReference>
<name>A0A7J6KTU9_PERCH</name>
<dbReference type="InterPro" id="IPR006544">
    <property type="entry name" value="P-type_TPase_V"/>
</dbReference>
<dbReference type="GO" id="GO:0140358">
    <property type="term" value="F:P-type transmembrane transporter activity"/>
    <property type="evidence" value="ECO:0007669"/>
    <property type="project" value="InterPro"/>
</dbReference>
<feature type="domain" description="P-type ATPase A" evidence="11">
    <location>
        <begin position="378"/>
        <end position="492"/>
    </location>
</feature>
<comment type="subcellular location">
    <subcellularLocation>
        <location evidence="1">Membrane</location>
        <topology evidence="1">Multi-pass membrane protein</topology>
    </subcellularLocation>
</comment>
<evidence type="ECO:0000313" key="13">
    <source>
        <dbReference type="Proteomes" id="UP000591131"/>
    </source>
</evidence>
<feature type="transmembrane region" description="Helical" evidence="10">
    <location>
        <begin position="533"/>
        <end position="558"/>
    </location>
</feature>
<sequence length="833" mass="92104">MEFAISFITGWAVIIACLVLLTIGFAVYRNIYCKTIMASTKQWSEEASDDDDITDASAKSSIKDRRVCARRRLTFHSTEDDERFFVQIGYAVSNFGACLLYSWIGLMVPAYGCMVFLAVISYMPQIYVDSWGTDWNGVTGPYLFVFAIFHLIAAFMILYYEAIRTKFMLPQFSLATATHVLIEEEVPAVDDTEMVGIGMADDERKTIPRVLKKVLIKCRKVAKSWSSSNCKTLVRINDELDASGEVDRTIEYTCVRYHYDAELDRFRPVGCDEDTTATDAHQLLKNGGLSKEEATAIQRVVGPNQISVKVPSILESLVIEFSSIFYVIQNMGSWTYLGYSGWNIGSVWFAMMIITGVAKAIFIVRRGQKKISDLARHSETVRVLRDSEWIDVESSEVVLGDILIIEERQQFVCDGYVVNGTAVANESMLTGEPLPVQKVEAPNFEGAKFGSKNKVYAGTMCMQSNGDYHDRAVMFVTAVGGLTTKGQLVRMVMFPQSVKFKYLDQLPLVYGMLFAYSIMLSIIYIAATDMGDWIVTILQVLISMLQSINPMLPVAMVMGQTVAAKRLRNHHKIFCLQPERIPVAGKISVMVFDKTGTITKDGMELVGALPVNDGQFADRINLSDSCAIGSTSHSNVRKMPELMQFGLAACHTVTKMRSGQLVGNNVEVAMVEASGWSLPDMDEGDRVLRSPDGSKALEMVRPLHFDHTRMTSGCIVREPSTGRVLVIIKGSYERVGAGCKAGASPKDYETVSEALAADSYYVLGMGYKELPGGTTDEELQRIPRSDLETGLSLVGLLLFKNEVKSDSALAINMLKDGDIRSVVCTGDNALTAI</sequence>
<dbReference type="Proteomes" id="UP000591131">
    <property type="component" value="Unassembled WGS sequence"/>
</dbReference>
<dbReference type="OrthoDB" id="289856at2759"/>
<dbReference type="GO" id="GO:0019829">
    <property type="term" value="F:ATPase-coupled monoatomic cation transmembrane transporter activity"/>
    <property type="evidence" value="ECO:0007669"/>
    <property type="project" value="TreeGrafter"/>
</dbReference>
<evidence type="ECO:0000313" key="12">
    <source>
        <dbReference type="EMBL" id="KAF4650264.1"/>
    </source>
</evidence>
<evidence type="ECO:0000256" key="4">
    <source>
        <dbReference type="ARBA" id="ARBA00022741"/>
    </source>
</evidence>
<feature type="transmembrane region" description="Helical" evidence="10">
    <location>
        <begin position="142"/>
        <end position="160"/>
    </location>
</feature>
<keyword evidence="9 10" id="KW-0472">Membrane</keyword>
<dbReference type="InterPro" id="IPR036412">
    <property type="entry name" value="HAD-like_sf"/>
</dbReference>
<dbReference type="PROSITE" id="PS00154">
    <property type="entry name" value="ATPASE_E1_E2"/>
    <property type="match status" value="1"/>
</dbReference>
<dbReference type="PANTHER" id="PTHR45630">
    <property type="entry name" value="CATION-TRANSPORTING ATPASE-RELATED"/>
    <property type="match status" value="1"/>
</dbReference>
<dbReference type="EMBL" id="JAAPAO010001301">
    <property type="protein sequence ID" value="KAF4650264.1"/>
    <property type="molecule type" value="Genomic_DNA"/>
</dbReference>
<keyword evidence="5" id="KW-0067">ATP-binding</keyword>
<evidence type="ECO:0000256" key="9">
    <source>
        <dbReference type="ARBA" id="ARBA00023136"/>
    </source>
</evidence>
<feature type="transmembrane region" description="Helical" evidence="10">
    <location>
        <begin position="98"/>
        <end position="122"/>
    </location>
</feature>
<dbReference type="SUPFAM" id="SSF56784">
    <property type="entry name" value="HAD-like"/>
    <property type="match status" value="1"/>
</dbReference>
<evidence type="ECO:0000256" key="7">
    <source>
        <dbReference type="ARBA" id="ARBA00022967"/>
    </source>
</evidence>
<feature type="transmembrane region" description="Helical" evidence="10">
    <location>
        <begin position="508"/>
        <end position="527"/>
    </location>
</feature>
<keyword evidence="6" id="KW-0460">Magnesium</keyword>
<dbReference type="InterPro" id="IPR059000">
    <property type="entry name" value="ATPase_P-type_domA"/>
</dbReference>
<reference evidence="12 13" key="1">
    <citation type="submission" date="2020-04" db="EMBL/GenBank/DDBJ databases">
        <title>Perkinsus chesapeaki whole genome sequence.</title>
        <authorList>
            <person name="Bogema D.R."/>
        </authorList>
    </citation>
    <scope>NUCLEOTIDE SEQUENCE [LARGE SCALE GENOMIC DNA]</scope>
    <source>
        <strain evidence="12">ATCC PRA-425</strain>
    </source>
</reference>
<evidence type="ECO:0000256" key="8">
    <source>
        <dbReference type="ARBA" id="ARBA00022989"/>
    </source>
</evidence>
<feature type="transmembrane region" description="Helical" evidence="10">
    <location>
        <begin position="317"/>
        <end position="339"/>
    </location>
</feature>
<dbReference type="InterPro" id="IPR023298">
    <property type="entry name" value="ATPase_P-typ_TM_dom_sf"/>
</dbReference>
<dbReference type="Gene3D" id="2.70.150.10">
    <property type="entry name" value="Calcium-transporting ATPase, cytoplasmic transduction domain A"/>
    <property type="match status" value="1"/>
</dbReference>
<protein>
    <recommendedName>
        <fullName evidence="11">P-type ATPase A domain-containing protein</fullName>
    </recommendedName>
</protein>
<dbReference type="GO" id="GO:0016020">
    <property type="term" value="C:membrane"/>
    <property type="evidence" value="ECO:0007669"/>
    <property type="project" value="UniProtKB-SubCell"/>
</dbReference>
<dbReference type="PRINTS" id="PR00119">
    <property type="entry name" value="CATATPASE"/>
</dbReference>
<dbReference type="GO" id="GO:0005524">
    <property type="term" value="F:ATP binding"/>
    <property type="evidence" value="ECO:0007669"/>
    <property type="project" value="UniProtKB-KW"/>
</dbReference>
<dbReference type="SUPFAM" id="SSF81653">
    <property type="entry name" value="Calcium ATPase, transduction domain A"/>
    <property type="match status" value="1"/>
</dbReference>
<dbReference type="InterPro" id="IPR008250">
    <property type="entry name" value="ATPase_P-typ_transduc_dom_A_sf"/>
</dbReference>
<dbReference type="SUPFAM" id="SSF81660">
    <property type="entry name" value="Metal cation-transporting ATPase, ATP-binding domain N"/>
    <property type="match status" value="1"/>
</dbReference>
<keyword evidence="8 10" id="KW-1133">Transmembrane helix</keyword>